<dbReference type="EMBL" id="CM000579">
    <property type="protein sequence ID" value="EWG45272.1"/>
    <property type="molecule type" value="Genomic_DNA"/>
</dbReference>
<gene>
    <name evidence="2" type="ORF">FVEG_06119</name>
</gene>
<evidence type="ECO:0000313" key="3">
    <source>
        <dbReference type="Proteomes" id="UP000009096"/>
    </source>
</evidence>
<feature type="region of interest" description="Disordered" evidence="1">
    <location>
        <begin position="1"/>
        <end position="22"/>
    </location>
</feature>
<proteinExistence type="predicted"/>
<evidence type="ECO:0000313" key="2">
    <source>
        <dbReference type="EMBL" id="EWG45272.1"/>
    </source>
</evidence>
<name>W7MKS3_GIBM7</name>
<dbReference type="Proteomes" id="UP000009096">
    <property type="component" value="Chromosome 2"/>
</dbReference>
<dbReference type="EMBL" id="DS022248">
    <property type="protein sequence ID" value="EWG45272.1"/>
    <property type="molecule type" value="Genomic_DNA"/>
</dbReference>
<accession>W7MKS3</accession>
<dbReference type="HOGENOM" id="CLU_200659_0_0_1"/>
<dbReference type="RefSeq" id="XP_018751463.1">
    <property type="nucleotide sequence ID" value="XM_018894384.1"/>
</dbReference>
<keyword evidence="3" id="KW-1185">Reference proteome</keyword>
<dbReference type="OMA" id="VHFEDFT"/>
<dbReference type="KEGG" id="fvr:FVEG_06119"/>
<organism evidence="2 3">
    <name type="scientific">Gibberella moniliformis (strain M3125 / FGSC 7600)</name>
    <name type="common">Maize ear and stalk rot fungus</name>
    <name type="synonym">Fusarium verticillioides</name>
    <dbReference type="NCBI Taxonomy" id="334819"/>
    <lineage>
        <taxon>Eukaryota</taxon>
        <taxon>Fungi</taxon>
        <taxon>Dikarya</taxon>
        <taxon>Ascomycota</taxon>
        <taxon>Pezizomycotina</taxon>
        <taxon>Sordariomycetes</taxon>
        <taxon>Hypocreomycetidae</taxon>
        <taxon>Hypocreales</taxon>
        <taxon>Nectriaceae</taxon>
        <taxon>Fusarium</taxon>
        <taxon>Fusarium fujikuroi species complex</taxon>
    </lineage>
</organism>
<evidence type="ECO:0000256" key="1">
    <source>
        <dbReference type="SAM" id="MobiDB-lite"/>
    </source>
</evidence>
<dbReference type="AlphaFoldDB" id="W7MKS3"/>
<dbReference type="GeneID" id="30064040"/>
<reference evidence="2 3" key="1">
    <citation type="journal article" date="2010" name="Nature">
        <title>Comparative genomics reveals mobile pathogenicity chromosomes in Fusarium.</title>
        <authorList>
            <person name="Ma L.J."/>
            <person name="van der Does H.C."/>
            <person name="Borkovich K.A."/>
            <person name="Coleman J.J."/>
            <person name="Daboussi M.J."/>
            <person name="Di Pietro A."/>
            <person name="Dufresne M."/>
            <person name="Freitag M."/>
            <person name="Grabherr M."/>
            <person name="Henrissat B."/>
            <person name="Houterman P.M."/>
            <person name="Kang S."/>
            <person name="Shim W.B."/>
            <person name="Woloshuk C."/>
            <person name="Xie X."/>
            <person name="Xu J.R."/>
            <person name="Antoniw J."/>
            <person name="Baker S.E."/>
            <person name="Bluhm B.H."/>
            <person name="Breakspear A."/>
            <person name="Brown D.W."/>
            <person name="Butchko R.A."/>
            <person name="Chapman S."/>
            <person name="Coulson R."/>
            <person name="Coutinho P.M."/>
            <person name="Danchin E.G."/>
            <person name="Diener A."/>
            <person name="Gale L.R."/>
            <person name="Gardiner D.M."/>
            <person name="Goff S."/>
            <person name="Hammond-Kosack K.E."/>
            <person name="Hilburn K."/>
            <person name="Hua-Van A."/>
            <person name="Jonkers W."/>
            <person name="Kazan K."/>
            <person name="Kodira C.D."/>
            <person name="Koehrsen M."/>
            <person name="Kumar L."/>
            <person name="Lee Y.H."/>
            <person name="Li L."/>
            <person name="Manners J.M."/>
            <person name="Miranda-Saavedra D."/>
            <person name="Mukherjee M."/>
            <person name="Park G."/>
            <person name="Park J."/>
            <person name="Park S.Y."/>
            <person name="Proctor R.H."/>
            <person name="Regev A."/>
            <person name="Ruiz-Roldan M.C."/>
            <person name="Sain D."/>
            <person name="Sakthikumar S."/>
            <person name="Sykes S."/>
            <person name="Schwartz D.C."/>
            <person name="Turgeon B.G."/>
            <person name="Wapinski I."/>
            <person name="Yoder O."/>
            <person name="Young S."/>
            <person name="Zeng Q."/>
            <person name="Zhou S."/>
            <person name="Galagan J."/>
            <person name="Cuomo C.A."/>
            <person name="Kistler H.C."/>
            <person name="Rep M."/>
        </authorList>
    </citation>
    <scope>NUCLEOTIDE SEQUENCE [LARGE SCALE GENOMIC DNA]</scope>
    <source>
        <strain evidence="3">M3125 / FGSC 7600</strain>
    </source>
</reference>
<sequence>MQSYEYRESLTPGSFVNASSEHEKRSRGIGVVVRKIKGGAVHFEDFTGHNSFMPMNRRLRCRDIKLRRSCARSAHS</sequence>
<dbReference type="VEuPathDB" id="FungiDB:FVEG_06119"/>
<protein>
    <submittedName>
        <fullName evidence="2">Uncharacterized protein</fullName>
    </submittedName>
</protein>